<protein>
    <submittedName>
        <fullName evidence="1">Uncharacterized protein</fullName>
    </submittedName>
</protein>
<dbReference type="AlphaFoldDB" id="A0A2P2NPP6"/>
<dbReference type="EMBL" id="GGEC01063998">
    <property type="protein sequence ID" value="MBX44482.1"/>
    <property type="molecule type" value="Transcribed_RNA"/>
</dbReference>
<proteinExistence type="predicted"/>
<organism evidence="1">
    <name type="scientific">Rhizophora mucronata</name>
    <name type="common">Asiatic mangrove</name>
    <dbReference type="NCBI Taxonomy" id="61149"/>
    <lineage>
        <taxon>Eukaryota</taxon>
        <taxon>Viridiplantae</taxon>
        <taxon>Streptophyta</taxon>
        <taxon>Embryophyta</taxon>
        <taxon>Tracheophyta</taxon>
        <taxon>Spermatophyta</taxon>
        <taxon>Magnoliopsida</taxon>
        <taxon>eudicotyledons</taxon>
        <taxon>Gunneridae</taxon>
        <taxon>Pentapetalae</taxon>
        <taxon>rosids</taxon>
        <taxon>fabids</taxon>
        <taxon>Malpighiales</taxon>
        <taxon>Rhizophoraceae</taxon>
        <taxon>Rhizophora</taxon>
    </lineage>
</organism>
<evidence type="ECO:0000313" key="1">
    <source>
        <dbReference type="EMBL" id="MBX44482.1"/>
    </source>
</evidence>
<name>A0A2P2NPP6_RHIMU</name>
<sequence length="52" mass="6248">MLMEFSRCLYVPVFTGALRVERRMGKWPQKVSYSVFCKISWSNWRNVSNEMV</sequence>
<reference evidence="1" key="1">
    <citation type="submission" date="2018-02" db="EMBL/GenBank/DDBJ databases">
        <title>Rhizophora mucronata_Transcriptome.</title>
        <authorList>
            <person name="Meera S.P."/>
            <person name="Sreeshan A."/>
            <person name="Augustine A."/>
        </authorList>
    </citation>
    <scope>NUCLEOTIDE SEQUENCE</scope>
    <source>
        <tissue evidence="1">Leaf</tissue>
    </source>
</reference>
<accession>A0A2P2NPP6</accession>